<organism evidence="2 3">
    <name type="scientific">Stylophora pistillata</name>
    <name type="common">Smooth cauliflower coral</name>
    <dbReference type="NCBI Taxonomy" id="50429"/>
    <lineage>
        <taxon>Eukaryota</taxon>
        <taxon>Metazoa</taxon>
        <taxon>Cnidaria</taxon>
        <taxon>Anthozoa</taxon>
        <taxon>Hexacorallia</taxon>
        <taxon>Scleractinia</taxon>
        <taxon>Astrocoeniina</taxon>
        <taxon>Pocilloporidae</taxon>
        <taxon>Stylophora</taxon>
    </lineage>
</organism>
<keyword evidence="3" id="KW-1185">Reference proteome</keyword>
<comment type="caution">
    <text evidence="2">The sequence shown here is derived from an EMBL/GenBank/DDBJ whole genome shotgun (WGS) entry which is preliminary data.</text>
</comment>
<dbReference type="EMBL" id="LSMT01000256">
    <property type="protein sequence ID" value="PFX21977.1"/>
    <property type="molecule type" value="Genomic_DNA"/>
</dbReference>
<sequence>MGNYLRKALTSKSPEAPQGASTKEANSTAITLTFAAKESTALEEPSRSSQEPLQKRSTTGQSPKESTGLEEPRDSPKDLPQRQIAG</sequence>
<feature type="compositionally biased region" description="Basic and acidic residues" evidence="1">
    <location>
        <begin position="70"/>
        <end position="80"/>
    </location>
</feature>
<feature type="compositionally biased region" description="Polar residues" evidence="1">
    <location>
        <begin position="19"/>
        <end position="31"/>
    </location>
</feature>
<name>A0A2B4S073_STYPI</name>
<evidence type="ECO:0000313" key="3">
    <source>
        <dbReference type="Proteomes" id="UP000225706"/>
    </source>
</evidence>
<evidence type="ECO:0000256" key="1">
    <source>
        <dbReference type="SAM" id="MobiDB-lite"/>
    </source>
</evidence>
<proteinExistence type="predicted"/>
<reference evidence="3" key="1">
    <citation type="journal article" date="2017" name="bioRxiv">
        <title>Comparative analysis of the genomes of Stylophora pistillata and Acropora digitifera provides evidence for extensive differences between species of corals.</title>
        <authorList>
            <person name="Voolstra C.R."/>
            <person name="Li Y."/>
            <person name="Liew Y.J."/>
            <person name="Baumgarten S."/>
            <person name="Zoccola D."/>
            <person name="Flot J.-F."/>
            <person name="Tambutte S."/>
            <person name="Allemand D."/>
            <person name="Aranda M."/>
        </authorList>
    </citation>
    <scope>NUCLEOTIDE SEQUENCE [LARGE SCALE GENOMIC DNA]</scope>
</reference>
<accession>A0A2B4S073</accession>
<feature type="compositionally biased region" description="Polar residues" evidence="1">
    <location>
        <begin position="47"/>
        <end position="65"/>
    </location>
</feature>
<dbReference type="AlphaFoldDB" id="A0A2B4S073"/>
<dbReference type="Proteomes" id="UP000225706">
    <property type="component" value="Unassembled WGS sequence"/>
</dbReference>
<feature type="region of interest" description="Disordered" evidence="1">
    <location>
        <begin position="1"/>
        <end position="86"/>
    </location>
</feature>
<gene>
    <name evidence="2" type="ORF">AWC38_SpisGene13532</name>
</gene>
<protein>
    <submittedName>
        <fullName evidence="2">Uncharacterized protein</fullName>
    </submittedName>
</protein>
<evidence type="ECO:0000313" key="2">
    <source>
        <dbReference type="EMBL" id="PFX21977.1"/>
    </source>
</evidence>